<dbReference type="AlphaFoldDB" id="R0JZL0"/>
<evidence type="ECO:0000313" key="2">
    <source>
        <dbReference type="Proteomes" id="UP000296049"/>
    </source>
</evidence>
<evidence type="ECO:0000313" key="1">
    <source>
        <dbReference type="EMBL" id="EOB02767.1"/>
    </source>
</evidence>
<accession>R0JZL0</accession>
<gene>
    <name evidence="1" type="ORF">Anapl_00879</name>
</gene>
<proteinExistence type="predicted"/>
<dbReference type="EMBL" id="KB742929">
    <property type="protein sequence ID" value="EOB02767.1"/>
    <property type="molecule type" value="Genomic_DNA"/>
</dbReference>
<sequence length="281" mass="31191">MESSDQIKATLKLELIGSLNAGVIGEMKERATVSSVCGPFVVERDRCRQCRPQNLNCETAEQRERFPNVLLVTELKSENCPSGSLSSFQCFPFRQYVTTCEDNISPPKGISDNRDKSPCTSVNIKLMLCDLAMQKAAFMASAGRQTVAENLLLHKRAATEREAYSSYCAHRSLTDMSPYKAEMPRCRLQERGCFAVVCVTQLKSVLIVCAVAQRVLQSITACRQIVTQFVVVLLLLFLKWHQSLKPEIETVSAADSSPCKPKQQLVKDKGLLGLLCLGEMC</sequence>
<protein>
    <submittedName>
        <fullName evidence="1">Uncharacterized protein</fullName>
    </submittedName>
</protein>
<name>R0JZL0_ANAPL</name>
<dbReference type="Proteomes" id="UP000296049">
    <property type="component" value="Unassembled WGS sequence"/>
</dbReference>
<reference evidence="2" key="1">
    <citation type="journal article" date="2013" name="Nat. Genet.">
        <title>The duck genome and transcriptome provide insight into an avian influenza virus reservoir species.</title>
        <authorList>
            <person name="Huang Y."/>
            <person name="Li Y."/>
            <person name="Burt D.W."/>
            <person name="Chen H."/>
            <person name="Zhang Y."/>
            <person name="Qian W."/>
            <person name="Kim H."/>
            <person name="Gan S."/>
            <person name="Zhao Y."/>
            <person name="Li J."/>
            <person name="Yi K."/>
            <person name="Feng H."/>
            <person name="Zhu P."/>
            <person name="Li B."/>
            <person name="Liu Q."/>
            <person name="Fairley S."/>
            <person name="Magor K.E."/>
            <person name="Du Z."/>
            <person name="Hu X."/>
            <person name="Goodman L."/>
            <person name="Tafer H."/>
            <person name="Vignal A."/>
            <person name="Lee T."/>
            <person name="Kim K.W."/>
            <person name="Sheng Z."/>
            <person name="An Y."/>
            <person name="Searle S."/>
            <person name="Herrero J."/>
            <person name="Groenen M.A."/>
            <person name="Crooijmans R.P."/>
            <person name="Faraut T."/>
            <person name="Cai Q."/>
            <person name="Webster R.G."/>
            <person name="Aldridge J.R."/>
            <person name="Warren W.C."/>
            <person name="Bartschat S."/>
            <person name="Kehr S."/>
            <person name="Marz M."/>
            <person name="Stadler P.F."/>
            <person name="Smith J."/>
            <person name="Kraus R.H."/>
            <person name="Zhao Y."/>
            <person name="Ren L."/>
            <person name="Fei J."/>
            <person name="Morisson M."/>
            <person name="Kaiser P."/>
            <person name="Griffin D.K."/>
            <person name="Rao M."/>
            <person name="Pitel F."/>
            <person name="Wang J."/>
            <person name="Li N."/>
        </authorList>
    </citation>
    <scope>NUCLEOTIDE SEQUENCE [LARGE SCALE GENOMIC DNA]</scope>
</reference>
<organism evidence="1 2">
    <name type="scientific">Anas platyrhynchos</name>
    <name type="common">Mallard</name>
    <name type="synonym">Anas boschas</name>
    <dbReference type="NCBI Taxonomy" id="8839"/>
    <lineage>
        <taxon>Eukaryota</taxon>
        <taxon>Metazoa</taxon>
        <taxon>Chordata</taxon>
        <taxon>Craniata</taxon>
        <taxon>Vertebrata</taxon>
        <taxon>Euteleostomi</taxon>
        <taxon>Archelosauria</taxon>
        <taxon>Archosauria</taxon>
        <taxon>Dinosauria</taxon>
        <taxon>Saurischia</taxon>
        <taxon>Theropoda</taxon>
        <taxon>Coelurosauria</taxon>
        <taxon>Aves</taxon>
        <taxon>Neognathae</taxon>
        <taxon>Galloanserae</taxon>
        <taxon>Anseriformes</taxon>
        <taxon>Anatidae</taxon>
        <taxon>Anatinae</taxon>
        <taxon>Anas</taxon>
    </lineage>
</organism>
<keyword evidence="2" id="KW-1185">Reference proteome</keyword>